<gene>
    <name evidence="2" type="ORF">HYPSUDRAFT_66074</name>
</gene>
<feature type="chain" id="PRO_5002258841" evidence="1">
    <location>
        <begin position="18"/>
        <end position="131"/>
    </location>
</feature>
<feature type="signal peptide" evidence="1">
    <location>
        <begin position="1"/>
        <end position="17"/>
    </location>
</feature>
<reference evidence="3" key="1">
    <citation type="submission" date="2014-04" db="EMBL/GenBank/DDBJ databases">
        <title>Evolutionary Origins and Diversification of the Mycorrhizal Mutualists.</title>
        <authorList>
            <consortium name="DOE Joint Genome Institute"/>
            <consortium name="Mycorrhizal Genomics Consortium"/>
            <person name="Kohler A."/>
            <person name="Kuo A."/>
            <person name="Nagy L.G."/>
            <person name="Floudas D."/>
            <person name="Copeland A."/>
            <person name="Barry K.W."/>
            <person name="Cichocki N."/>
            <person name="Veneault-Fourrey C."/>
            <person name="LaButti K."/>
            <person name="Lindquist E.A."/>
            <person name="Lipzen A."/>
            <person name="Lundell T."/>
            <person name="Morin E."/>
            <person name="Murat C."/>
            <person name="Riley R."/>
            <person name="Ohm R."/>
            <person name="Sun H."/>
            <person name="Tunlid A."/>
            <person name="Henrissat B."/>
            <person name="Grigoriev I.V."/>
            <person name="Hibbett D.S."/>
            <person name="Martin F."/>
        </authorList>
    </citation>
    <scope>NUCLEOTIDE SEQUENCE [LARGE SCALE GENOMIC DNA]</scope>
    <source>
        <strain evidence="3">FD-334 SS-4</strain>
    </source>
</reference>
<name>A0A0D2MJ25_HYPSF</name>
<dbReference type="EMBL" id="KN817541">
    <property type="protein sequence ID" value="KJA23663.1"/>
    <property type="molecule type" value="Genomic_DNA"/>
</dbReference>
<protein>
    <submittedName>
        <fullName evidence="2">Uncharacterized protein</fullName>
    </submittedName>
</protein>
<evidence type="ECO:0000256" key="1">
    <source>
        <dbReference type="SAM" id="SignalP"/>
    </source>
</evidence>
<dbReference type="OrthoDB" id="3018247at2759"/>
<dbReference type="Proteomes" id="UP000054270">
    <property type="component" value="Unassembled WGS sequence"/>
</dbReference>
<dbReference type="AlphaFoldDB" id="A0A0D2MJ25"/>
<evidence type="ECO:0000313" key="3">
    <source>
        <dbReference type="Proteomes" id="UP000054270"/>
    </source>
</evidence>
<keyword evidence="3" id="KW-1185">Reference proteome</keyword>
<evidence type="ECO:0000313" key="2">
    <source>
        <dbReference type="EMBL" id="KJA23663.1"/>
    </source>
</evidence>
<sequence length="131" mass="13278">MFFRLATVFVTATAIAASTVPVARQVGAATTCTLVLTPQSPVSSSTNLLAEFNLLIGRNLVIEAEGEGGDGSGNNAGSTFTTNADGTFTVEDTVSAGGETAAETAAIITGWVGEIKDGFTINWLVDAASCN</sequence>
<proteinExistence type="predicted"/>
<keyword evidence="1" id="KW-0732">Signal</keyword>
<organism evidence="2 3">
    <name type="scientific">Hypholoma sublateritium (strain FD-334 SS-4)</name>
    <dbReference type="NCBI Taxonomy" id="945553"/>
    <lineage>
        <taxon>Eukaryota</taxon>
        <taxon>Fungi</taxon>
        <taxon>Dikarya</taxon>
        <taxon>Basidiomycota</taxon>
        <taxon>Agaricomycotina</taxon>
        <taxon>Agaricomycetes</taxon>
        <taxon>Agaricomycetidae</taxon>
        <taxon>Agaricales</taxon>
        <taxon>Agaricineae</taxon>
        <taxon>Strophariaceae</taxon>
        <taxon>Hypholoma</taxon>
    </lineage>
</organism>
<accession>A0A0D2MJ25</accession>